<organism evidence="1 2">
    <name type="scientific">Streptomyces flavalbus</name>
    <dbReference type="NCBI Taxonomy" id="2665155"/>
    <lineage>
        <taxon>Bacteria</taxon>
        <taxon>Bacillati</taxon>
        <taxon>Actinomycetota</taxon>
        <taxon>Actinomycetes</taxon>
        <taxon>Kitasatosporales</taxon>
        <taxon>Streptomycetaceae</taxon>
        <taxon>Streptomyces</taxon>
    </lineage>
</organism>
<accession>A0ABW2W1H4</accession>
<keyword evidence="2" id="KW-1185">Reference proteome</keyword>
<dbReference type="Gene3D" id="3.10.490.10">
    <property type="entry name" value="Gamma-glutamyl cyclotransferase-like"/>
    <property type="match status" value="1"/>
</dbReference>
<proteinExistence type="predicted"/>
<evidence type="ECO:0000313" key="1">
    <source>
        <dbReference type="EMBL" id="MFD0313355.1"/>
    </source>
</evidence>
<comment type="caution">
    <text evidence="1">The sequence shown here is derived from an EMBL/GenBank/DDBJ whole genome shotgun (WGS) entry which is preliminary data.</text>
</comment>
<gene>
    <name evidence="1" type="ORF">ACFQZ6_03705</name>
</gene>
<evidence type="ECO:0000313" key="2">
    <source>
        <dbReference type="Proteomes" id="UP001597023"/>
    </source>
</evidence>
<name>A0ABW2W1H4_9ACTN</name>
<reference evidence="2" key="1">
    <citation type="journal article" date="2019" name="Int. J. Syst. Evol. Microbiol.">
        <title>The Global Catalogue of Microorganisms (GCM) 10K type strain sequencing project: providing services to taxonomists for standard genome sequencing and annotation.</title>
        <authorList>
            <consortium name="The Broad Institute Genomics Platform"/>
            <consortium name="The Broad Institute Genome Sequencing Center for Infectious Disease"/>
            <person name="Wu L."/>
            <person name="Ma J."/>
        </authorList>
    </citation>
    <scope>NUCLEOTIDE SEQUENCE [LARGE SCALE GENOMIC DNA]</scope>
    <source>
        <strain evidence="2">CGMCC 4.7400</strain>
    </source>
</reference>
<sequence length="242" mass="26196">MESLGLAAAPREHPLTYPGTWPAESGLLDGDRFLPLTRLVHEDRTPVLAIGSNASPGQLRHKMARFGIDSPLPMVKARVTGVDVGVSAHVSRMGYVSASPVSAPGTMRELFVIWLDARQLAVVDASEGVPLPDGNYRRAWLPDGEVRVELDGGQRLPGAHVYVNQHGVLHDGTGAPRRHPGQRALLSELLLTLPRLRELFGVTPEEFCARARGNPALCARGTRLLAEEKLVTRSGLEGYVTQ</sequence>
<dbReference type="EMBL" id="JBHTEB010000001">
    <property type="protein sequence ID" value="MFD0313355.1"/>
    <property type="molecule type" value="Genomic_DNA"/>
</dbReference>
<dbReference type="Proteomes" id="UP001597023">
    <property type="component" value="Unassembled WGS sequence"/>
</dbReference>
<protein>
    <submittedName>
        <fullName evidence="1">Uncharacterized protein</fullName>
    </submittedName>
</protein>
<dbReference type="RefSeq" id="WP_381618051.1">
    <property type="nucleotide sequence ID" value="NZ_JBHTEB010000001.1"/>
</dbReference>